<protein>
    <submittedName>
        <fullName evidence="6">Extracellular solute-binding protein</fullName>
    </submittedName>
</protein>
<evidence type="ECO:0000313" key="6">
    <source>
        <dbReference type="EMBL" id="MBD8500240.1"/>
    </source>
</evidence>
<dbReference type="SUPFAM" id="SSF53850">
    <property type="entry name" value="Periplasmic binding protein-like II"/>
    <property type="match status" value="1"/>
</dbReference>
<gene>
    <name evidence="6" type="ORF">IFO66_18260</name>
</gene>
<evidence type="ECO:0000256" key="4">
    <source>
        <dbReference type="ARBA" id="ARBA00022729"/>
    </source>
</evidence>
<evidence type="ECO:0000313" key="7">
    <source>
        <dbReference type="Proteomes" id="UP000634529"/>
    </source>
</evidence>
<comment type="similarity">
    <text evidence="2">Belongs to the bacterial solute-binding protein 1 family.</text>
</comment>
<comment type="subcellular location">
    <subcellularLocation>
        <location evidence="1">Cell envelope</location>
    </subcellularLocation>
</comment>
<sequence length="461" mass="52212">MYKWARPWKMVVGLSLVVSLLASCTGGNQSELPELPENSAATIKVMYHSSELFMSEYGNTFNVKFPEIEFEVIENSEFESFVKPGDDRDKKLIEFIKSKNIDVAILQQSQYEHLSASGTLYKLDTIIQEEKYPVDDFAPGVMDFLREKGGNAIYGLSGTISSDALFYNVDLFKQQGVEVPTHKMSVEQVMDLAQRFESKSNNDKDRTYGLHTEYMLPADYVLHLGSMSNLQIVDQKAENVVMDSEAWRTLFTKYADLMKNKKVNVQDDNNYMGYGQGGFPAGKAAMSISYYWMFEEIKYAMQGGYDGKKTKPFEWNIVSLPVDPANPDESSRVRIAEIFVISIDSANKRAAWELVKFSTGQEMARIHGRTSRRMTSRVKYQQPIEGKSMEAFTILRPAKNSYTLDEVLRKNNVSKEFADTLNTKLGNALSAVKEGKKSADQAYQDLLPELQHALVEAKKKP</sequence>
<keyword evidence="4 5" id="KW-0732">Signal</keyword>
<dbReference type="RefSeq" id="WP_192026549.1">
    <property type="nucleotide sequence ID" value="NZ_JACYTN010000020.1"/>
</dbReference>
<dbReference type="Gene3D" id="3.40.190.10">
    <property type="entry name" value="Periplasmic binding protein-like II"/>
    <property type="match status" value="1"/>
</dbReference>
<reference evidence="6 7" key="1">
    <citation type="submission" date="2020-09" db="EMBL/GenBank/DDBJ databases">
        <title>Paenibacillus sp. CAU 1523 isolated from sand of Haeundae Beach.</title>
        <authorList>
            <person name="Kim W."/>
        </authorList>
    </citation>
    <scope>NUCLEOTIDE SEQUENCE [LARGE SCALE GENOMIC DNA]</scope>
    <source>
        <strain evidence="6 7">CAU 1523</strain>
    </source>
</reference>
<evidence type="ECO:0000256" key="5">
    <source>
        <dbReference type="SAM" id="SignalP"/>
    </source>
</evidence>
<dbReference type="InterPro" id="IPR050490">
    <property type="entry name" value="Bact_solute-bd_prot1"/>
</dbReference>
<keyword evidence="3" id="KW-0813">Transport</keyword>
<dbReference type="Pfam" id="PF01547">
    <property type="entry name" value="SBP_bac_1"/>
    <property type="match status" value="1"/>
</dbReference>
<evidence type="ECO:0000256" key="1">
    <source>
        <dbReference type="ARBA" id="ARBA00004196"/>
    </source>
</evidence>
<comment type="caution">
    <text evidence="6">The sequence shown here is derived from an EMBL/GenBank/DDBJ whole genome shotgun (WGS) entry which is preliminary data.</text>
</comment>
<feature type="signal peptide" evidence="5">
    <location>
        <begin position="1"/>
        <end position="24"/>
    </location>
</feature>
<dbReference type="InterPro" id="IPR006059">
    <property type="entry name" value="SBP"/>
</dbReference>
<accession>A0ABR9B428</accession>
<dbReference type="EMBL" id="JACYTN010000020">
    <property type="protein sequence ID" value="MBD8500240.1"/>
    <property type="molecule type" value="Genomic_DNA"/>
</dbReference>
<evidence type="ECO:0000256" key="2">
    <source>
        <dbReference type="ARBA" id="ARBA00008520"/>
    </source>
</evidence>
<dbReference type="PANTHER" id="PTHR43649:SF31">
    <property type="entry name" value="SN-GLYCEROL-3-PHOSPHATE-BINDING PERIPLASMIC PROTEIN UGPB"/>
    <property type="match status" value="1"/>
</dbReference>
<dbReference type="Proteomes" id="UP000634529">
    <property type="component" value="Unassembled WGS sequence"/>
</dbReference>
<name>A0ABR9B428_9BACL</name>
<feature type="chain" id="PRO_5045165134" evidence="5">
    <location>
        <begin position="25"/>
        <end position="461"/>
    </location>
</feature>
<dbReference type="PANTHER" id="PTHR43649">
    <property type="entry name" value="ARABINOSE-BINDING PROTEIN-RELATED"/>
    <property type="match status" value="1"/>
</dbReference>
<evidence type="ECO:0000256" key="3">
    <source>
        <dbReference type="ARBA" id="ARBA00022448"/>
    </source>
</evidence>
<keyword evidence="7" id="KW-1185">Reference proteome</keyword>
<organism evidence="6 7">
    <name type="scientific">Paenibacillus arenosi</name>
    <dbReference type="NCBI Taxonomy" id="2774142"/>
    <lineage>
        <taxon>Bacteria</taxon>
        <taxon>Bacillati</taxon>
        <taxon>Bacillota</taxon>
        <taxon>Bacilli</taxon>
        <taxon>Bacillales</taxon>
        <taxon>Paenibacillaceae</taxon>
        <taxon>Paenibacillus</taxon>
    </lineage>
</organism>
<dbReference type="PROSITE" id="PS51257">
    <property type="entry name" value="PROKAR_LIPOPROTEIN"/>
    <property type="match status" value="1"/>
</dbReference>
<proteinExistence type="inferred from homology"/>